<organism evidence="4">
    <name type="scientific">Darwinula stevensoni</name>
    <dbReference type="NCBI Taxonomy" id="69355"/>
    <lineage>
        <taxon>Eukaryota</taxon>
        <taxon>Metazoa</taxon>
        <taxon>Ecdysozoa</taxon>
        <taxon>Arthropoda</taxon>
        <taxon>Crustacea</taxon>
        <taxon>Oligostraca</taxon>
        <taxon>Ostracoda</taxon>
        <taxon>Podocopa</taxon>
        <taxon>Podocopida</taxon>
        <taxon>Darwinulocopina</taxon>
        <taxon>Darwinuloidea</taxon>
        <taxon>Darwinulidae</taxon>
        <taxon>Darwinula</taxon>
    </lineage>
</organism>
<dbReference type="PANTHER" id="PTHR11370">
    <property type="entry name" value="DNA-REPAIR PROTEIN XRCC1"/>
    <property type="match status" value="1"/>
</dbReference>
<dbReference type="PANTHER" id="PTHR11370:SF4">
    <property type="entry name" value="DNA-REPAIR PROTEIN XRCC1 N-TERMINAL DOMAIN-CONTAINING PROTEIN"/>
    <property type="match status" value="1"/>
</dbReference>
<evidence type="ECO:0000313" key="5">
    <source>
        <dbReference type="Proteomes" id="UP000677054"/>
    </source>
</evidence>
<sequence length="464" mass="51604">MPLVKLSFVVSFSSQDVNYPAENLTRGLKWLTDRREKLDRAEVDIQLERYVSISHVDIGNNGSASVALYVGKSSWHKDKEYVLLIPTFNMMTPLQARLDQERNCVRMFSSGDMSHGALSEKWDRVRIICCQPFRKDSQFGLSFIRIYSDNNDVHVSLEASPLVPKTELLFRGLQLPSPKQPKLSSNVLALEQSRHFSGTSPMSGSKNGVLSRSAQLVSLATHSQGEQSSSFKAEALQFLTGLKLKPADLKELKVSNLRRQLESARSKVLDKQEKLLFIQLAQNFAMKLDSQSKDLNKKPAFSFHHTPRVTSSSSHMPSGSSAEKRPNPSSDEVFSAKRRRISSLVSESRQNDCLGLSCAGTLVDNIRNRNDLARMDVGVSSDPHPISMPKASRKKLFTSTLDSNDDVIELPDITSKIPSSFKPSMPTKIIQKTSAESKGTTANKAEKQPLMDKEMLVECPICSG</sequence>
<dbReference type="InterPro" id="IPR008979">
    <property type="entry name" value="Galactose-bd-like_sf"/>
</dbReference>
<dbReference type="OrthoDB" id="25840at2759"/>
<evidence type="ECO:0000259" key="3">
    <source>
        <dbReference type="Pfam" id="PF01834"/>
    </source>
</evidence>
<dbReference type="InterPro" id="IPR002706">
    <property type="entry name" value="Xrcc1_N"/>
</dbReference>
<dbReference type="SUPFAM" id="SSF49785">
    <property type="entry name" value="Galactose-binding domain-like"/>
    <property type="match status" value="1"/>
</dbReference>
<dbReference type="AlphaFoldDB" id="A0A7R8XFN1"/>
<proteinExistence type="predicted"/>
<dbReference type="Pfam" id="PF01834">
    <property type="entry name" value="XRCC1_N"/>
    <property type="match status" value="1"/>
</dbReference>
<dbReference type="EMBL" id="CAJPEV010001268">
    <property type="protein sequence ID" value="CAG0891750.1"/>
    <property type="molecule type" value="Genomic_DNA"/>
</dbReference>
<dbReference type="GO" id="GO:0006284">
    <property type="term" value="P:base-excision repair"/>
    <property type="evidence" value="ECO:0007669"/>
    <property type="project" value="TreeGrafter"/>
</dbReference>
<evidence type="ECO:0000256" key="2">
    <source>
        <dbReference type="SAM" id="MobiDB-lite"/>
    </source>
</evidence>
<dbReference type="Gene3D" id="2.60.120.260">
    <property type="entry name" value="Galactose-binding domain-like"/>
    <property type="match status" value="1"/>
</dbReference>
<feature type="compositionally biased region" description="Low complexity" evidence="2">
    <location>
        <begin position="311"/>
        <end position="321"/>
    </location>
</feature>
<evidence type="ECO:0000313" key="4">
    <source>
        <dbReference type="EMBL" id="CAD7246893.1"/>
    </source>
</evidence>
<keyword evidence="5" id="KW-1185">Reference proteome</keyword>
<dbReference type="GO" id="GO:0005634">
    <property type="term" value="C:nucleus"/>
    <property type="evidence" value="ECO:0007669"/>
    <property type="project" value="InterPro"/>
</dbReference>
<dbReference type="GO" id="GO:0003684">
    <property type="term" value="F:damaged DNA binding"/>
    <property type="evidence" value="ECO:0007669"/>
    <property type="project" value="InterPro"/>
</dbReference>
<feature type="region of interest" description="Disordered" evidence="2">
    <location>
        <begin position="297"/>
        <end position="335"/>
    </location>
</feature>
<dbReference type="EMBL" id="LR900785">
    <property type="protein sequence ID" value="CAD7246893.1"/>
    <property type="molecule type" value="Genomic_DNA"/>
</dbReference>
<accession>A0A7R8XFN1</accession>
<dbReference type="Proteomes" id="UP000677054">
    <property type="component" value="Unassembled WGS sequence"/>
</dbReference>
<keyword evidence="1" id="KW-0175">Coiled coil</keyword>
<gene>
    <name evidence="4" type="ORF">DSTB1V02_LOCUS6735</name>
</gene>
<reference evidence="4" key="1">
    <citation type="submission" date="2020-11" db="EMBL/GenBank/DDBJ databases">
        <authorList>
            <person name="Tran Van P."/>
        </authorList>
    </citation>
    <scope>NUCLEOTIDE SEQUENCE</scope>
</reference>
<evidence type="ECO:0000256" key="1">
    <source>
        <dbReference type="SAM" id="Coils"/>
    </source>
</evidence>
<feature type="domain" description="DNA-repair protein Xrcc1 N-terminal" evidence="3">
    <location>
        <begin position="1"/>
        <end position="146"/>
    </location>
</feature>
<dbReference type="GO" id="GO:0000012">
    <property type="term" value="P:single strand break repair"/>
    <property type="evidence" value="ECO:0007669"/>
    <property type="project" value="InterPro"/>
</dbReference>
<feature type="coiled-coil region" evidence="1">
    <location>
        <begin position="247"/>
        <end position="274"/>
    </location>
</feature>
<name>A0A7R8XFN1_9CRUS</name>
<dbReference type="FunFam" id="2.60.120.260:FF:000025">
    <property type="entry name" value="DNA repair protein XRCC1 isoform X1"/>
    <property type="match status" value="1"/>
</dbReference>
<protein>
    <recommendedName>
        <fullName evidence="3">DNA-repair protein Xrcc1 N-terminal domain-containing protein</fullName>
    </recommendedName>
</protein>